<dbReference type="NCBIfam" id="TIGR03953">
    <property type="entry name" value="rplD_bact"/>
    <property type="match status" value="1"/>
</dbReference>
<dbReference type="InterPro" id="IPR002136">
    <property type="entry name" value="Ribosomal_uL4"/>
</dbReference>
<comment type="similarity">
    <text evidence="1">Belongs to the universal ribosomal protein uL4 family.</text>
</comment>
<proteinExistence type="inferred from homology"/>
<evidence type="ECO:0000256" key="1">
    <source>
        <dbReference type="ARBA" id="ARBA00010528"/>
    </source>
</evidence>
<dbReference type="SUPFAM" id="SSF52166">
    <property type="entry name" value="Ribosomal protein L4"/>
    <property type="match status" value="1"/>
</dbReference>
<dbReference type="GO" id="GO:0003735">
    <property type="term" value="F:structural constituent of ribosome"/>
    <property type="evidence" value="ECO:0007669"/>
    <property type="project" value="InterPro"/>
</dbReference>
<keyword evidence="4" id="KW-0689">Ribosomal protein</keyword>
<gene>
    <name evidence="9" type="ORF">OLUC0939_LOCUS1459</name>
</gene>
<protein>
    <recommendedName>
        <fullName evidence="6">Large ribosomal subunit protein uL4c</fullName>
    </recommendedName>
    <alternativeName>
        <fullName evidence="7">50S ribosomal protein L4, chloroplastic</fullName>
    </alternativeName>
</protein>
<dbReference type="HAMAP" id="MF_01328_B">
    <property type="entry name" value="Ribosomal_uL4_B"/>
    <property type="match status" value="1"/>
</dbReference>
<evidence type="ECO:0000256" key="7">
    <source>
        <dbReference type="ARBA" id="ARBA00035387"/>
    </source>
</evidence>
<name>A0A7R9XQS7_9CHLO</name>
<dbReference type="GO" id="GO:0005840">
    <property type="term" value="C:ribosome"/>
    <property type="evidence" value="ECO:0007669"/>
    <property type="project" value="UniProtKB-KW"/>
</dbReference>
<dbReference type="PANTHER" id="PTHR10746">
    <property type="entry name" value="50S RIBOSOMAL PROTEIN L4"/>
    <property type="match status" value="1"/>
</dbReference>
<dbReference type="Gene3D" id="3.40.1370.10">
    <property type="match status" value="1"/>
</dbReference>
<accession>A0A7R9XQS7</accession>
<keyword evidence="5" id="KW-0687">Ribonucleoprotein</keyword>
<evidence type="ECO:0000256" key="8">
    <source>
        <dbReference type="SAM" id="MobiDB-lite"/>
    </source>
</evidence>
<keyword evidence="2" id="KW-0699">rRNA-binding</keyword>
<reference evidence="9" key="1">
    <citation type="submission" date="2021-01" db="EMBL/GenBank/DDBJ databases">
        <authorList>
            <person name="Corre E."/>
            <person name="Pelletier E."/>
            <person name="Niang G."/>
            <person name="Scheremetjew M."/>
            <person name="Finn R."/>
            <person name="Kale V."/>
            <person name="Holt S."/>
            <person name="Cochrane G."/>
            <person name="Meng A."/>
            <person name="Brown T."/>
            <person name="Cohen L."/>
        </authorList>
    </citation>
    <scope>NUCLEOTIDE SEQUENCE</scope>
    <source>
        <strain evidence="9">Clade-A-BCC118000</strain>
    </source>
</reference>
<evidence type="ECO:0000256" key="6">
    <source>
        <dbReference type="ARBA" id="ARBA00035208"/>
    </source>
</evidence>
<dbReference type="InterPro" id="IPR013005">
    <property type="entry name" value="Ribosomal_uL4-like"/>
</dbReference>
<dbReference type="GO" id="GO:0006412">
    <property type="term" value="P:translation"/>
    <property type="evidence" value="ECO:0007669"/>
    <property type="project" value="InterPro"/>
</dbReference>
<sequence>MQGFTMRSSAALQGTTAITSPRPIAGKRGANARVAPVVPRAAAIDAVTFDGAKSSAATLELKTARAEVARGLVHKYVVMVRQNARRGTASTLTKSEVRGGGRKPFKQKGTGNARAGSSRTPLKPGGGVSFGPKPRDWSIKMNKKERRLAMATALQSAASAMIVVDDISGNISAPGTNAFNKSLMAWGVGASEKAYVITKDANENVAKSARNIERVVQTDVSHLNVYDILNADKVIVEASALAHISSFFGENGAAWE</sequence>
<dbReference type="PANTHER" id="PTHR10746:SF17">
    <property type="entry name" value="LARGE RIBOSOMAL SUBUNIT PROTEIN UL4C"/>
    <property type="match status" value="1"/>
</dbReference>
<dbReference type="Pfam" id="PF00573">
    <property type="entry name" value="Ribosomal_L4"/>
    <property type="match status" value="1"/>
</dbReference>
<dbReference type="AlphaFoldDB" id="A0A7R9XQS7"/>
<feature type="compositionally biased region" description="Polar residues" evidence="8">
    <location>
        <begin position="1"/>
        <end position="19"/>
    </location>
</feature>
<evidence type="ECO:0000256" key="3">
    <source>
        <dbReference type="ARBA" id="ARBA00022884"/>
    </source>
</evidence>
<feature type="region of interest" description="Disordered" evidence="8">
    <location>
        <begin position="87"/>
        <end position="135"/>
    </location>
</feature>
<dbReference type="InterPro" id="IPR023574">
    <property type="entry name" value="Ribosomal_uL4_dom_sf"/>
</dbReference>
<evidence type="ECO:0000256" key="4">
    <source>
        <dbReference type="ARBA" id="ARBA00022980"/>
    </source>
</evidence>
<evidence type="ECO:0000313" key="9">
    <source>
        <dbReference type="EMBL" id="CAD8220739.1"/>
    </source>
</evidence>
<organism evidence="9">
    <name type="scientific">Ostreococcus sp. 'lucimarinus'</name>
    <dbReference type="NCBI Taxonomy" id="242159"/>
    <lineage>
        <taxon>Eukaryota</taxon>
        <taxon>Viridiplantae</taxon>
        <taxon>Chlorophyta</taxon>
        <taxon>Mamiellophyceae</taxon>
        <taxon>Mamiellales</taxon>
        <taxon>Bathycoccaceae</taxon>
        <taxon>Ostreococcus</taxon>
    </lineage>
</organism>
<keyword evidence="3" id="KW-0694">RNA-binding</keyword>
<evidence type="ECO:0000256" key="5">
    <source>
        <dbReference type="ARBA" id="ARBA00023274"/>
    </source>
</evidence>
<dbReference type="EMBL" id="HBDX01001689">
    <property type="protein sequence ID" value="CAD8220739.1"/>
    <property type="molecule type" value="Transcribed_RNA"/>
</dbReference>
<dbReference type="GO" id="GO:1990904">
    <property type="term" value="C:ribonucleoprotein complex"/>
    <property type="evidence" value="ECO:0007669"/>
    <property type="project" value="UniProtKB-KW"/>
</dbReference>
<feature type="region of interest" description="Disordered" evidence="8">
    <location>
        <begin position="1"/>
        <end position="26"/>
    </location>
</feature>
<dbReference type="GO" id="GO:0019843">
    <property type="term" value="F:rRNA binding"/>
    <property type="evidence" value="ECO:0007669"/>
    <property type="project" value="UniProtKB-KW"/>
</dbReference>
<evidence type="ECO:0000256" key="2">
    <source>
        <dbReference type="ARBA" id="ARBA00022730"/>
    </source>
</evidence>